<organism evidence="1 2">
    <name type="scientific">Moritella yayanosii</name>
    <dbReference type="NCBI Taxonomy" id="69539"/>
    <lineage>
        <taxon>Bacteria</taxon>
        <taxon>Pseudomonadati</taxon>
        <taxon>Pseudomonadota</taxon>
        <taxon>Gammaproteobacteria</taxon>
        <taxon>Alteromonadales</taxon>
        <taxon>Moritellaceae</taxon>
        <taxon>Moritella</taxon>
    </lineage>
</organism>
<protein>
    <submittedName>
        <fullName evidence="1">Uncharacterized protein</fullName>
    </submittedName>
</protein>
<sequence length="103" mass="11422">MENYLCTHIRCRYRTYRQGLCCTSTRACTCVCTTLLVEASDLLVDAASYGTFCRSLPPGKNKTSNQASPANRGETMGIQPSASKWHAGRCHTFRGVYNLGWCC</sequence>
<dbReference type="KEGG" id="mya:MORIYA_0596"/>
<proteinExistence type="predicted"/>
<dbReference type="EMBL" id="LS483250">
    <property type="protein sequence ID" value="SQD77074.1"/>
    <property type="molecule type" value="Genomic_DNA"/>
</dbReference>
<evidence type="ECO:0000313" key="2">
    <source>
        <dbReference type="Proteomes" id="UP000250163"/>
    </source>
</evidence>
<keyword evidence="2" id="KW-1185">Reference proteome</keyword>
<accession>A0A330LJ98</accession>
<evidence type="ECO:0000313" key="1">
    <source>
        <dbReference type="EMBL" id="SQD77074.1"/>
    </source>
</evidence>
<reference evidence="2" key="1">
    <citation type="submission" date="2018-05" db="EMBL/GenBank/DDBJ databases">
        <authorList>
            <person name="Cea G.-C."/>
            <person name="William W."/>
        </authorList>
    </citation>
    <scope>NUCLEOTIDE SEQUENCE [LARGE SCALE GENOMIC DNA]</scope>
    <source>
        <strain evidence="2">DB21MT 5</strain>
    </source>
</reference>
<dbReference type="AlphaFoldDB" id="A0A330LJ98"/>
<dbReference type="Proteomes" id="UP000250163">
    <property type="component" value="Chromosome MORIYA"/>
</dbReference>
<name>A0A330LJ98_9GAMM</name>
<gene>
    <name evidence="1" type="ORF">MORIYA_0596</name>
</gene>